<dbReference type="Proteomes" id="UP000655225">
    <property type="component" value="Unassembled WGS sequence"/>
</dbReference>
<sequence length="281" mass="32872">MERRWEELEIDCLVNVFERLEIQDLTLGVPFVCKSWYQASLHPHCWKSLNLGSLNFGPYSPFVEKFKLWYHIDCFSFTGFLKFAINRSHKSVIDLLLPRSCTLANLIYLSNECPCLKILGLPFLLLEEENISLPTFDGDEVKNLVPGLVAKWKDLERLHIKETPCYFKEILHEISRHCKSFVGLKKSGYIDREEALAIVNCLPKLKYLKVTCAYMPRKNFLMILKGCKELEELVVKDCCGFKVDEEILKLTSHIKIFEYEDVRVELDDWFYEAGRRLALQC</sequence>
<dbReference type="AlphaFoldDB" id="A0A835DKT1"/>
<dbReference type="OMA" id="TNGDDYC"/>
<gene>
    <name evidence="2" type="ORF">HHK36_006944</name>
</gene>
<dbReference type="EMBL" id="JABCRI010000004">
    <property type="protein sequence ID" value="KAF8407808.1"/>
    <property type="molecule type" value="Genomic_DNA"/>
</dbReference>
<keyword evidence="3" id="KW-1185">Reference proteome</keyword>
<dbReference type="Gene3D" id="1.20.1280.50">
    <property type="match status" value="1"/>
</dbReference>
<protein>
    <recommendedName>
        <fullName evidence="1">F-box domain-containing protein</fullName>
    </recommendedName>
</protein>
<proteinExistence type="predicted"/>
<dbReference type="SUPFAM" id="SSF52047">
    <property type="entry name" value="RNI-like"/>
    <property type="match status" value="1"/>
</dbReference>
<dbReference type="InterPro" id="IPR001810">
    <property type="entry name" value="F-box_dom"/>
</dbReference>
<evidence type="ECO:0000259" key="1">
    <source>
        <dbReference type="Pfam" id="PF00646"/>
    </source>
</evidence>
<accession>A0A835DKT1</accession>
<dbReference type="PANTHER" id="PTHR38926">
    <property type="entry name" value="F-BOX DOMAIN CONTAINING PROTEIN, EXPRESSED"/>
    <property type="match status" value="1"/>
</dbReference>
<comment type="caution">
    <text evidence="2">The sequence shown here is derived from an EMBL/GenBank/DDBJ whole genome shotgun (WGS) entry which is preliminary data.</text>
</comment>
<dbReference type="PANTHER" id="PTHR38926:SF5">
    <property type="entry name" value="F-BOX AND LEUCINE-RICH REPEAT PROTEIN 6"/>
    <property type="match status" value="1"/>
</dbReference>
<dbReference type="Pfam" id="PF00646">
    <property type="entry name" value="F-box"/>
    <property type="match status" value="1"/>
</dbReference>
<dbReference type="InterPro" id="IPR036047">
    <property type="entry name" value="F-box-like_dom_sf"/>
</dbReference>
<dbReference type="Gene3D" id="3.80.10.10">
    <property type="entry name" value="Ribonuclease Inhibitor"/>
    <property type="match status" value="1"/>
</dbReference>
<dbReference type="SUPFAM" id="SSF81383">
    <property type="entry name" value="F-box domain"/>
    <property type="match status" value="1"/>
</dbReference>
<organism evidence="2 3">
    <name type="scientific">Tetracentron sinense</name>
    <name type="common">Spur-leaf</name>
    <dbReference type="NCBI Taxonomy" id="13715"/>
    <lineage>
        <taxon>Eukaryota</taxon>
        <taxon>Viridiplantae</taxon>
        <taxon>Streptophyta</taxon>
        <taxon>Embryophyta</taxon>
        <taxon>Tracheophyta</taxon>
        <taxon>Spermatophyta</taxon>
        <taxon>Magnoliopsida</taxon>
        <taxon>Trochodendrales</taxon>
        <taxon>Trochodendraceae</taxon>
        <taxon>Tetracentron</taxon>
    </lineage>
</organism>
<dbReference type="InterPro" id="IPR032675">
    <property type="entry name" value="LRR_dom_sf"/>
</dbReference>
<feature type="domain" description="F-box" evidence="1">
    <location>
        <begin position="5"/>
        <end position="47"/>
    </location>
</feature>
<reference evidence="2 3" key="1">
    <citation type="submission" date="2020-04" db="EMBL/GenBank/DDBJ databases">
        <title>Plant Genome Project.</title>
        <authorList>
            <person name="Zhang R.-G."/>
        </authorList>
    </citation>
    <scope>NUCLEOTIDE SEQUENCE [LARGE SCALE GENOMIC DNA]</scope>
    <source>
        <strain evidence="2">YNK0</strain>
        <tissue evidence="2">Leaf</tissue>
    </source>
</reference>
<evidence type="ECO:0000313" key="2">
    <source>
        <dbReference type="EMBL" id="KAF8407808.1"/>
    </source>
</evidence>
<dbReference type="OrthoDB" id="1929062at2759"/>
<evidence type="ECO:0000313" key="3">
    <source>
        <dbReference type="Proteomes" id="UP000655225"/>
    </source>
</evidence>
<name>A0A835DKT1_TETSI</name>